<keyword evidence="1" id="KW-0812">Transmembrane</keyword>
<keyword evidence="1" id="KW-1133">Transmembrane helix</keyword>
<dbReference type="RefSeq" id="WP_229902752.1">
    <property type="nucleotide sequence ID" value="NZ_BNAW01000013.1"/>
</dbReference>
<evidence type="ECO:0000256" key="1">
    <source>
        <dbReference type="SAM" id="Phobius"/>
    </source>
</evidence>
<proteinExistence type="predicted"/>
<comment type="caution">
    <text evidence="2">The sequence shown here is derived from an EMBL/GenBank/DDBJ whole genome shotgun (WGS) entry which is preliminary data.</text>
</comment>
<name>A0ABQ3KJF4_9PSEU</name>
<dbReference type="EMBL" id="BNAW01000013">
    <property type="protein sequence ID" value="GHG14193.1"/>
    <property type="molecule type" value="Genomic_DNA"/>
</dbReference>
<evidence type="ECO:0000313" key="2">
    <source>
        <dbReference type="EMBL" id="GHG14193.1"/>
    </source>
</evidence>
<reference evidence="3" key="1">
    <citation type="journal article" date="2019" name="Int. J. Syst. Evol. Microbiol.">
        <title>The Global Catalogue of Microorganisms (GCM) 10K type strain sequencing project: providing services to taxonomists for standard genome sequencing and annotation.</title>
        <authorList>
            <consortium name="The Broad Institute Genomics Platform"/>
            <consortium name="The Broad Institute Genome Sequencing Center for Infectious Disease"/>
            <person name="Wu L."/>
            <person name="Ma J."/>
        </authorList>
    </citation>
    <scope>NUCLEOTIDE SEQUENCE [LARGE SCALE GENOMIC DNA]</scope>
    <source>
        <strain evidence="3">CGMCC 4.7680</strain>
    </source>
</reference>
<sequence length="72" mass="7718">MFYLAALRRATAPVAEVDVTWALFTVLFTDGQRASLPALREGRRLSGRALGLVLGIAVPALVTVAWPGLAWP</sequence>
<keyword evidence="3" id="KW-1185">Reference proteome</keyword>
<dbReference type="Proteomes" id="UP000649955">
    <property type="component" value="Unassembled WGS sequence"/>
</dbReference>
<organism evidence="2 3">
    <name type="scientific">Amycolatopsis bullii</name>
    <dbReference type="NCBI Taxonomy" id="941987"/>
    <lineage>
        <taxon>Bacteria</taxon>
        <taxon>Bacillati</taxon>
        <taxon>Actinomycetota</taxon>
        <taxon>Actinomycetes</taxon>
        <taxon>Pseudonocardiales</taxon>
        <taxon>Pseudonocardiaceae</taxon>
        <taxon>Amycolatopsis</taxon>
    </lineage>
</organism>
<protein>
    <submittedName>
        <fullName evidence="2">Uncharacterized protein</fullName>
    </submittedName>
</protein>
<keyword evidence="1" id="KW-0472">Membrane</keyword>
<evidence type="ECO:0000313" key="3">
    <source>
        <dbReference type="Proteomes" id="UP000649955"/>
    </source>
</evidence>
<feature type="transmembrane region" description="Helical" evidence="1">
    <location>
        <begin position="49"/>
        <end position="69"/>
    </location>
</feature>
<accession>A0ABQ3KJF4</accession>
<gene>
    <name evidence="2" type="ORF">GCM10017567_34840</name>
</gene>